<dbReference type="SMART" id="SM00034">
    <property type="entry name" value="CLECT"/>
    <property type="match status" value="1"/>
</dbReference>
<dbReference type="InterPro" id="IPR016186">
    <property type="entry name" value="C-type_lectin-like/link_sf"/>
</dbReference>
<evidence type="ECO:0000256" key="1">
    <source>
        <dbReference type="ARBA" id="ARBA00023157"/>
    </source>
</evidence>
<dbReference type="Proteomes" id="UP000887568">
    <property type="component" value="Unplaced"/>
</dbReference>
<dbReference type="OrthoDB" id="441660at2759"/>
<reference evidence="4" key="1">
    <citation type="submission" date="2022-11" db="UniProtKB">
        <authorList>
            <consortium name="EnsemblMetazoa"/>
        </authorList>
    </citation>
    <scope>IDENTIFICATION</scope>
</reference>
<dbReference type="AlphaFoldDB" id="A0A914ALF7"/>
<dbReference type="Pfam" id="PF00059">
    <property type="entry name" value="Lectin_C"/>
    <property type="match status" value="1"/>
</dbReference>
<keyword evidence="5" id="KW-1185">Reference proteome</keyword>
<accession>A0A914ALF7</accession>
<dbReference type="GeneID" id="119735196"/>
<protein>
    <recommendedName>
        <fullName evidence="3">C-type lectin domain-containing protein</fullName>
    </recommendedName>
</protein>
<dbReference type="PROSITE" id="PS50041">
    <property type="entry name" value="C_TYPE_LECTIN_2"/>
    <property type="match status" value="1"/>
</dbReference>
<dbReference type="PROSITE" id="PS00615">
    <property type="entry name" value="C_TYPE_LECTIN_1"/>
    <property type="match status" value="1"/>
</dbReference>
<feature type="chain" id="PRO_5037526150" description="C-type lectin domain-containing protein" evidence="2">
    <location>
        <begin position="24"/>
        <end position="163"/>
    </location>
</feature>
<sequence length="163" mass="17825">MSISSINITILLAVLIVQPTVYSRCLCPDGWAAHGQHCYLYVPQPLSFYTAERICVARGLPGRPSHLASVLDAAEALFLAELIQQSGSASFAWIGLTDAASEGYWAWLDGSTSPFSLWRPGEPNNVGNEDCGTLHTTADWNDSRCGNSASFICKMPQRYRPTR</sequence>
<dbReference type="SUPFAM" id="SSF56436">
    <property type="entry name" value="C-type lectin-like"/>
    <property type="match status" value="1"/>
</dbReference>
<keyword evidence="2" id="KW-0732">Signal</keyword>
<dbReference type="Gene3D" id="3.10.100.10">
    <property type="entry name" value="Mannose-Binding Protein A, subunit A"/>
    <property type="match status" value="1"/>
</dbReference>
<dbReference type="InterPro" id="IPR001304">
    <property type="entry name" value="C-type_lectin-like"/>
</dbReference>
<evidence type="ECO:0000313" key="5">
    <source>
        <dbReference type="Proteomes" id="UP000887568"/>
    </source>
</evidence>
<proteinExistence type="predicted"/>
<feature type="domain" description="C-type lectin" evidence="3">
    <location>
        <begin position="34"/>
        <end position="154"/>
    </location>
</feature>
<name>A0A914ALF7_PATMI</name>
<dbReference type="EnsemblMetazoa" id="XM_038208902.1">
    <property type="protein sequence ID" value="XP_038064830.1"/>
    <property type="gene ID" value="LOC119735196"/>
</dbReference>
<dbReference type="InterPro" id="IPR018378">
    <property type="entry name" value="C-type_lectin_CS"/>
</dbReference>
<dbReference type="CDD" id="cd00037">
    <property type="entry name" value="CLECT"/>
    <property type="match status" value="1"/>
</dbReference>
<evidence type="ECO:0000256" key="2">
    <source>
        <dbReference type="SAM" id="SignalP"/>
    </source>
</evidence>
<dbReference type="PRINTS" id="PR01504">
    <property type="entry name" value="PNCREATITSAP"/>
</dbReference>
<evidence type="ECO:0000313" key="4">
    <source>
        <dbReference type="EnsemblMetazoa" id="XP_038064830.1"/>
    </source>
</evidence>
<evidence type="ECO:0000259" key="3">
    <source>
        <dbReference type="PROSITE" id="PS50041"/>
    </source>
</evidence>
<dbReference type="InterPro" id="IPR050111">
    <property type="entry name" value="C-type_lectin/snaclec_domain"/>
</dbReference>
<feature type="signal peptide" evidence="2">
    <location>
        <begin position="1"/>
        <end position="23"/>
    </location>
</feature>
<dbReference type="OMA" id="HCYLYVP"/>
<keyword evidence="1" id="KW-1015">Disulfide bond</keyword>
<dbReference type="RefSeq" id="XP_038064830.1">
    <property type="nucleotide sequence ID" value="XM_038208902.1"/>
</dbReference>
<dbReference type="InterPro" id="IPR016187">
    <property type="entry name" value="CTDL_fold"/>
</dbReference>
<organism evidence="4 5">
    <name type="scientific">Patiria miniata</name>
    <name type="common">Bat star</name>
    <name type="synonym">Asterina miniata</name>
    <dbReference type="NCBI Taxonomy" id="46514"/>
    <lineage>
        <taxon>Eukaryota</taxon>
        <taxon>Metazoa</taxon>
        <taxon>Echinodermata</taxon>
        <taxon>Eleutherozoa</taxon>
        <taxon>Asterozoa</taxon>
        <taxon>Asteroidea</taxon>
        <taxon>Valvatacea</taxon>
        <taxon>Valvatida</taxon>
        <taxon>Asterinidae</taxon>
        <taxon>Patiria</taxon>
    </lineage>
</organism>
<dbReference type="PANTHER" id="PTHR22803">
    <property type="entry name" value="MANNOSE, PHOSPHOLIPASE, LECTIN RECEPTOR RELATED"/>
    <property type="match status" value="1"/>
</dbReference>